<feature type="domain" description="Luciferase-like" evidence="2">
    <location>
        <begin position="17"/>
        <end position="304"/>
    </location>
</feature>
<dbReference type="Gene3D" id="3.20.20.30">
    <property type="entry name" value="Luciferase-like domain"/>
    <property type="match status" value="1"/>
</dbReference>
<dbReference type="GO" id="GO:0005829">
    <property type="term" value="C:cytosol"/>
    <property type="evidence" value="ECO:0007669"/>
    <property type="project" value="TreeGrafter"/>
</dbReference>
<evidence type="ECO:0000259" key="2">
    <source>
        <dbReference type="Pfam" id="PF00296"/>
    </source>
</evidence>
<name>A0A4S5EKC9_9ACTN</name>
<sequence>MNPTRSVPLSVLDLVPVGTGTTPADAVRGSLDLARHAERLGFTRYWLAEHHGMPGIASSATSILIGQVAAATSTIRVGSGGVMLPNHAPLAVAEQFGTLGTLFPGRIDLGIGRAPGTDPATARALRRTAGLLAVDDFPEQLSELTTFLSGGEFAADHAMRGVHAFPQAQVPPIWLLGSSGYSAQVAGVLGLPFAFAHHFSPANTVPALELYRRSFRPSPGRERPYAIVAAAVVCAEDDERAEWLAAPVRLAMLRIRGGRPGVFPSPEEAAAHSWTPQERAAAENATASHIVGSPSTVRAGLDALLDVTDADEIMITTNAHRPADRIRSYELVAEIGGLAQARPAAPVATPVGAARSR</sequence>
<evidence type="ECO:0000256" key="1">
    <source>
        <dbReference type="ARBA" id="ARBA00007789"/>
    </source>
</evidence>
<dbReference type="CDD" id="cd00347">
    <property type="entry name" value="Flavin_utilizing_monoxygenases"/>
    <property type="match status" value="1"/>
</dbReference>
<evidence type="ECO:0000313" key="3">
    <source>
        <dbReference type="EMBL" id="THJ72638.1"/>
    </source>
</evidence>
<dbReference type="InterPro" id="IPR036661">
    <property type="entry name" value="Luciferase-like_sf"/>
</dbReference>
<dbReference type="AlphaFoldDB" id="A0A4S5EKC9"/>
<dbReference type="EMBL" id="SSXH01000353">
    <property type="protein sequence ID" value="THJ72638.1"/>
    <property type="molecule type" value="Genomic_DNA"/>
</dbReference>
<dbReference type="NCBIfam" id="TIGR03558">
    <property type="entry name" value="oxido_grp_1"/>
    <property type="match status" value="1"/>
</dbReference>
<dbReference type="InterPro" id="IPR011251">
    <property type="entry name" value="Luciferase-like_dom"/>
</dbReference>
<comment type="caution">
    <text evidence="3">The sequence shown here is derived from an EMBL/GenBank/DDBJ whole genome shotgun (WGS) entry which is preliminary data.</text>
</comment>
<evidence type="ECO:0000313" key="4">
    <source>
        <dbReference type="Proteomes" id="UP000305282"/>
    </source>
</evidence>
<dbReference type="InterPro" id="IPR050766">
    <property type="entry name" value="Bact_Lucif_Oxidored"/>
</dbReference>
<reference evidence="3 4" key="1">
    <citation type="submission" date="2019-04" db="EMBL/GenBank/DDBJ databases">
        <title>Draft genome sequences for three unisolated Alnus-infective Frankia Sp+ strains, AgTrS, AiOr and AvVan, the first sequenced Frankia strains able to sporulate in-planta.</title>
        <authorList>
            <person name="Bethencourt L."/>
            <person name="Vautrin F."/>
            <person name="Taib N."/>
            <person name="Dubost A."/>
            <person name="Castro-Garcia L."/>
            <person name="Imbaud O."/>
            <person name="Abrouk D."/>
            <person name="Fournier P."/>
            <person name="Briolay J."/>
            <person name="Nguyen A."/>
            <person name="Normand P."/>
            <person name="Fernandez M.P."/>
            <person name="Brochier-Armanet C."/>
            <person name="Herrera-Belaroussi A."/>
        </authorList>
    </citation>
    <scope>NUCLEOTIDE SEQUENCE [LARGE SCALE GENOMIC DNA]</scope>
    <source>
        <strain evidence="3 4">AvVan</strain>
    </source>
</reference>
<organism evidence="3 4">
    <name type="scientific">Candidatus Frankia alpina</name>
    <dbReference type="NCBI Taxonomy" id="2699483"/>
    <lineage>
        <taxon>Bacteria</taxon>
        <taxon>Bacillati</taxon>
        <taxon>Actinomycetota</taxon>
        <taxon>Actinomycetes</taxon>
        <taxon>Frankiales</taxon>
        <taxon>Frankiaceae</taxon>
        <taxon>Frankia</taxon>
    </lineage>
</organism>
<accession>A0A4S5EKC9</accession>
<dbReference type="OrthoDB" id="9780518at2"/>
<dbReference type="Proteomes" id="UP000305282">
    <property type="component" value="Unassembled WGS sequence"/>
</dbReference>
<dbReference type="InterPro" id="IPR019949">
    <property type="entry name" value="CmoO-like"/>
</dbReference>
<keyword evidence="4" id="KW-1185">Reference proteome</keyword>
<dbReference type="FunFam" id="3.20.20.30:FF:000002">
    <property type="entry name" value="LLM class flavin-dependent oxidoreductase"/>
    <property type="match status" value="1"/>
</dbReference>
<comment type="similarity">
    <text evidence="1">To bacterial alkanal monooxygenase alpha and beta chains.</text>
</comment>
<protein>
    <submittedName>
        <fullName evidence="3">LLM class flavin-dependent oxidoreductase</fullName>
    </submittedName>
</protein>
<dbReference type="PANTHER" id="PTHR30137:SF6">
    <property type="entry name" value="LUCIFERASE-LIKE MONOOXYGENASE"/>
    <property type="match status" value="1"/>
</dbReference>
<gene>
    <name evidence="3" type="ORF">E7Y31_14315</name>
</gene>
<dbReference type="SUPFAM" id="SSF51679">
    <property type="entry name" value="Bacterial luciferase-like"/>
    <property type="match status" value="1"/>
</dbReference>
<dbReference type="Pfam" id="PF00296">
    <property type="entry name" value="Bac_luciferase"/>
    <property type="match status" value="1"/>
</dbReference>
<dbReference type="PANTHER" id="PTHR30137">
    <property type="entry name" value="LUCIFERASE-LIKE MONOOXYGENASE"/>
    <property type="match status" value="1"/>
</dbReference>
<proteinExistence type="predicted"/>
<dbReference type="GO" id="GO:0016705">
    <property type="term" value="F:oxidoreductase activity, acting on paired donors, with incorporation or reduction of molecular oxygen"/>
    <property type="evidence" value="ECO:0007669"/>
    <property type="project" value="InterPro"/>
</dbReference>